<evidence type="ECO:0000313" key="1">
    <source>
        <dbReference type="EMBL" id="QOC54142.1"/>
    </source>
</evidence>
<organism evidence="1 2">
    <name type="scientific">Caulobacter phage S2B</name>
    <dbReference type="NCBI Taxonomy" id="2759120"/>
    <lineage>
        <taxon>Viruses</taxon>
        <taxon>Duplodnaviria</taxon>
        <taxon>Heunggongvirae</taxon>
        <taxon>Uroviricota</taxon>
        <taxon>Caudoviricetes</taxon>
        <taxon>Autographivirales</taxon>
        <taxon>Autographivirales incertae sedis</taxon>
        <taxon>Sumtervirus</taxon>
        <taxon>Sumtervirus S2B</taxon>
    </lineage>
</organism>
<dbReference type="EMBL" id="MN857473">
    <property type="protein sequence ID" value="QOC54142.1"/>
    <property type="molecule type" value="Genomic_DNA"/>
</dbReference>
<gene>
    <name evidence="1" type="primary">S2B_gp028c</name>
</gene>
<proteinExistence type="predicted"/>
<accession>A0AAE7ML88</accession>
<protein>
    <submittedName>
        <fullName evidence="1">Uncharacterized protein</fullName>
    </submittedName>
</protein>
<sequence length="58" mass="5990">MRTLAKTPETNEAPAVPAKGVLTSNDVVQSAGDRVYPSVDVELPSGAILTTYVSETAA</sequence>
<keyword evidence="2" id="KW-1185">Reference proteome</keyword>
<reference evidence="1" key="1">
    <citation type="submission" date="2019-12" db="EMBL/GenBank/DDBJ databases">
        <title>S2B, a lysogenic bacteriophage that infects Caulobacter crescentus.</title>
        <authorList>
            <person name="Ely B."/>
            <person name="Berrios L."/>
            <person name="Thomas Q."/>
        </authorList>
    </citation>
    <scope>NUCLEOTIDE SEQUENCE</scope>
</reference>
<dbReference type="Proteomes" id="UP000827856">
    <property type="component" value="Segment"/>
</dbReference>
<evidence type="ECO:0000313" key="2">
    <source>
        <dbReference type="Proteomes" id="UP000827856"/>
    </source>
</evidence>
<name>A0AAE7ML88_9CAUD</name>